<dbReference type="PANTHER" id="PTHR30509">
    <property type="entry name" value="P-HYDROXYBENZOIC ACID EFFLUX PUMP SUBUNIT-RELATED"/>
    <property type="match status" value="1"/>
</dbReference>
<dbReference type="Pfam" id="PF06081">
    <property type="entry name" value="ArAE_1"/>
    <property type="match status" value="1"/>
</dbReference>
<keyword evidence="5 6" id="KW-0472">Membrane</keyword>
<dbReference type="EMBL" id="LR130778">
    <property type="protein sequence ID" value="VDN48843.1"/>
    <property type="molecule type" value="Genomic_DNA"/>
</dbReference>
<gene>
    <name evidence="7" type="ORF">PATL70BA_2933</name>
</gene>
<sequence>MHTIREYLPGMRTFKTALSVFLCITIWRIWNADFPFFACIAAVITTQNSLESTKRVGINRFLGTLIGACVGALIVWFFPSNTITLTLGIIVVIHLTTLAKKGGSAAIASIVYLTIMINIGAESINTYILLRVVETTLGILVATIINTRIRPPEETDTV</sequence>
<dbReference type="GO" id="GO:0005886">
    <property type="term" value="C:plasma membrane"/>
    <property type="evidence" value="ECO:0007669"/>
    <property type="project" value="UniProtKB-SubCell"/>
</dbReference>
<keyword evidence="2" id="KW-1003">Cell membrane</keyword>
<dbReference type="RefSeq" id="WP_125137916.1">
    <property type="nucleotide sequence ID" value="NZ_LR130778.1"/>
</dbReference>
<dbReference type="AlphaFoldDB" id="A0A3P7PFM6"/>
<dbReference type="KEGG" id="cbar:PATL70BA_2933"/>
<proteinExistence type="predicted"/>
<evidence type="ECO:0000313" key="8">
    <source>
        <dbReference type="Proteomes" id="UP000279029"/>
    </source>
</evidence>
<dbReference type="InterPro" id="IPR010343">
    <property type="entry name" value="ArAE_1"/>
</dbReference>
<dbReference type="OrthoDB" id="1653617at2"/>
<protein>
    <recommendedName>
        <fullName evidence="9">FUSC family protein</fullName>
    </recommendedName>
</protein>
<dbReference type="Proteomes" id="UP000279029">
    <property type="component" value="Chromosome"/>
</dbReference>
<comment type="subcellular location">
    <subcellularLocation>
        <location evidence="1">Cell membrane</location>
        <topology evidence="1">Multi-pass membrane protein</topology>
    </subcellularLocation>
</comment>
<evidence type="ECO:0000256" key="1">
    <source>
        <dbReference type="ARBA" id="ARBA00004651"/>
    </source>
</evidence>
<evidence type="ECO:0000256" key="3">
    <source>
        <dbReference type="ARBA" id="ARBA00022692"/>
    </source>
</evidence>
<accession>A0A3P7PFM6</accession>
<evidence type="ECO:0000256" key="6">
    <source>
        <dbReference type="SAM" id="Phobius"/>
    </source>
</evidence>
<evidence type="ECO:0008006" key="9">
    <source>
        <dbReference type="Google" id="ProtNLM"/>
    </source>
</evidence>
<reference evidence="7 8" key="1">
    <citation type="submission" date="2018-09" db="EMBL/GenBank/DDBJ databases">
        <authorList>
            <person name="Postec A."/>
        </authorList>
    </citation>
    <scope>NUCLEOTIDE SEQUENCE [LARGE SCALE GENOMIC DNA]</scope>
    <source>
        <strain evidence="7">70B-A</strain>
    </source>
</reference>
<name>A0A3P7PFM6_9FIRM</name>
<evidence type="ECO:0000313" key="7">
    <source>
        <dbReference type="EMBL" id="VDN48843.1"/>
    </source>
</evidence>
<feature type="transmembrane region" description="Helical" evidence="6">
    <location>
        <begin position="105"/>
        <end position="121"/>
    </location>
</feature>
<organism evidence="7 8">
    <name type="scientific">Petrocella atlantisensis</name>
    <dbReference type="NCBI Taxonomy" id="2173034"/>
    <lineage>
        <taxon>Bacteria</taxon>
        <taxon>Bacillati</taxon>
        <taxon>Bacillota</taxon>
        <taxon>Clostridia</taxon>
        <taxon>Lachnospirales</taxon>
        <taxon>Vallitaleaceae</taxon>
        <taxon>Petrocella</taxon>
    </lineage>
</organism>
<feature type="transmembrane region" description="Helical" evidence="6">
    <location>
        <begin position="65"/>
        <end position="93"/>
    </location>
</feature>
<evidence type="ECO:0000256" key="5">
    <source>
        <dbReference type="ARBA" id="ARBA00023136"/>
    </source>
</evidence>
<keyword evidence="3 6" id="KW-0812">Transmembrane</keyword>
<keyword evidence="8" id="KW-1185">Reference proteome</keyword>
<keyword evidence="4 6" id="KW-1133">Transmembrane helix</keyword>
<evidence type="ECO:0000256" key="2">
    <source>
        <dbReference type="ARBA" id="ARBA00022475"/>
    </source>
</evidence>
<evidence type="ECO:0000256" key="4">
    <source>
        <dbReference type="ARBA" id="ARBA00022989"/>
    </source>
</evidence>
<dbReference type="PANTHER" id="PTHR30509:SF9">
    <property type="entry name" value="MULTIDRUG RESISTANCE PROTEIN MDTO"/>
    <property type="match status" value="1"/>
</dbReference>